<accession>A0A8H3DDE1</accession>
<dbReference type="OrthoDB" id="5424209at2759"/>
<feature type="compositionally biased region" description="Polar residues" evidence="1">
    <location>
        <begin position="99"/>
        <end position="112"/>
    </location>
</feature>
<feature type="compositionally biased region" description="Low complexity" evidence="1">
    <location>
        <begin position="57"/>
        <end position="74"/>
    </location>
</feature>
<feature type="compositionally biased region" description="Polar residues" evidence="1">
    <location>
        <begin position="42"/>
        <end position="55"/>
    </location>
</feature>
<feature type="compositionally biased region" description="Basic residues" evidence="1">
    <location>
        <begin position="80"/>
        <end position="93"/>
    </location>
</feature>
<comment type="caution">
    <text evidence="2">The sequence shown here is derived from an EMBL/GenBank/DDBJ whole genome shotgun (WGS) entry which is preliminary data.</text>
</comment>
<feature type="compositionally biased region" description="Polar residues" evidence="1">
    <location>
        <begin position="370"/>
        <end position="390"/>
    </location>
</feature>
<organism evidence="2 3">
    <name type="scientific">Rhizoctonia solani</name>
    <dbReference type="NCBI Taxonomy" id="456999"/>
    <lineage>
        <taxon>Eukaryota</taxon>
        <taxon>Fungi</taxon>
        <taxon>Dikarya</taxon>
        <taxon>Basidiomycota</taxon>
        <taxon>Agaricomycotina</taxon>
        <taxon>Agaricomycetes</taxon>
        <taxon>Cantharellales</taxon>
        <taxon>Ceratobasidiaceae</taxon>
        <taxon>Rhizoctonia</taxon>
    </lineage>
</organism>
<evidence type="ECO:0000313" key="3">
    <source>
        <dbReference type="Proteomes" id="UP000663853"/>
    </source>
</evidence>
<dbReference type="EMBL" id="CAJMXA010003898">
    <property type="protein sequence ID" value="CAE6525810.1"/>
    <property type="molecule type" value="Genomic_DNA"/>
</dbReference>
<gene>
    <name evidence="2" type="ORF">RDB_LOCUS159085</name>
</gene>
<sequence length="390" mass="41715">MESMFGKFPLANRPKMTRRKRKNLSLAPGASSAASTTRTRKGGNSPTTEPTSGSVDTAPGPSSSTAQSPTASLSGSGPQRRSKGIHQGRKRGGNHYNWLPTNDHPSSPTTDETLPITPRSDMSSTFSVSPSPRPSFQQPQSPVYERRNAVSAGPLGTQFGFLPGTGADTFAPTSAPLIPAHTWPGSAVEGSQRFPESASGGLIHTRSDGALGPRSQMTLNQRTGAEYGQPTFEAPQAAVSYDPDQRPYYDMTNYQPSHSFDRSSGIRTDSPLLAGQTFPWRDYQLPYSSGTTAGHRPNALNDNFNFSSPSVITGFPDMTPTAYESYLSANEGIQEPFFDLPNAYAPLVADLGTGIYLQGISSDTRRVSAQDPQDPTSLANLAFSRTPSTQ</sequence>
<name>A0A8H3DDE1_9AGAM</name>
<feature type="region of interest" description="Disordered" evidence="1">
    <location>
        <begin position="1"/>
        <end position="143"/>
    </location>
</feature>
<feature type="region of interest" description="Disordered" evidence="1">
    <location>
        <begin position="366"/>
        <end position="390"/>
    </location>
</feature>
<reference evidence="2" key="1">
    <citation type="submission" date="2021-01" db="EMBL/GenBank/DDBJ databases">
        <authorList>
            <person name="Kaushik A."/>
        </authorList>
    </citation>
    <scope>NUCLEOTIDE SEQUENCE</scope>
    <source>
        <strain evidence="2">AG6-10EEA</strain>
    </source>
</reference>
<evidence type="ECO:0000313" key="2">
    <source>
        <dbReference type="EMBL" id="CAE6525810.1"/>
    </source>
</evidence>
<feature type="compositionally biased region" description="Low complexity" evidence="1">
    <location>
        <begin position="123"/>
        <end position="143"/>
    </location>
</feature>
<protein>
    <submittedName>
        <fullName evidence="2">Uncharacterized protein</fullName>
    </submittedName>
</protein>
<evidence type="ECO:0000256" key="1">
    <source>
        <dbReference type="SAM" id="MobiDB-lite"/>
    </source>
</evidence>
<dbReference type="Proteomes" id="UP000663853">
    <property type="component" value="Unassembled WGS sequence"/>
</dbReference>
<dbReference type="AlphaFoldDB" id="A0A8H3DDE1"/>
<proteinExistence type="predicted"/>